<feature type="transmembrane region" description="Helical" evidence="1">
    <location>
        <begin position="330"/>
        <end position="349"/>
    </location>
</feature>
<name>A0A1W1E1Y5_9ZZZZ</name>
<feature type="transmembrane region" description="Helical" evidence="1">
    <location>
        <begin position="307"/>
        <end position="324"/>
    </location>
</feature>
<evidence type="ECO:0000313" key="3">
    <source>
        <dbReference type="EMBL" id="SFV87980.1"/>
    </source>
</evidence>
<dbReference type="AlphaFoldDB" id="A0A1W1E1Y5"/>
<organism evidence="3">
    <name type="scientific">hydrothermal vent metagenome</name>
    <dbReference type="NCBI Taxonomy" id="652676"/>
    <lineage>
        <taxon>unclassified sequences</taxon>
        <taxon>metagenomes</taxon>
        <taxon>ecological metagenomes</taxon>
    </lineage>
</organism>
<sequence>MKSSFIALEAKKWVSEKLIDASQARKICNKYGVDFDNPKQKTKGYNTLITLGYLFIGIALIILISENWEEIPRMLKTSVLITTTLGINIVALLKYKTDRSKANTLFFLGGLIYGTSIILIAQIYHLGEHMPDGIWWWAIGLLPFALLSKSNYLMALPFILGSIWFTMEWSEFDNYKISYLLFIILSIYSLYKDHKDTLFFVGTSIATFMFLLATTNYFIAGSSVLAVLSFLLIFYAFSFFLESLNSDKFKDYGKILKNLALLAISINLLTRTYSEFWGVDFNQFFFTITALISIPILLYYKQSIVAISWGTILLLHIFIQTLIGQSIYPLYMQVFYSFIFMAFSIGLIISGINKSLAYYFFLGIINVLLFAFSRYLDLFGDDYIGTSVLFIALAVILLGSAKYWRVVNDK</sequence>
<evidence type="ECO:0000256" key="1">
    <source>
        <dbReference type="SAM" id="Phobius"/>
    </source>
</evidence>
<dbReference type="Pfam" id="PF09925">
    <property type="entry name" value="DUF2157"/>
    <property type="match status" value="1"/>
</dbReference>
<feature type="transmembrane region" description="Helical" evidence="1">
    <location>
        <begin position="280"/>
        <end position="300"/>
    </location>
</feature>
<feature type="transmembrane region" description="Helical" evidence="1">
    <location>
        <begin position="356"/>
        <end position="376"/>
    </location>
</feature>
<reference evidence="3" key="1">
    <citation type="submission" date="2016-10" db="EMBL/GenBank/DDBJ databases">
        <authorList>
            <person name="de Groot N.N."/>
        </authorList>
    </citation>
    <scope>NUCLEOTIDE SEQUENCE</scope>
</reference>
<feature type="transmembrane region" description="Helical" evidence="1">
    <location>
        <begin position="48"/>
        <end position="68"/>
    </location>
</feature>
<feature type="transmembrane region" description="Helical" evidence="1">
    <location>
        <begin position="105"/>
        <end position="124"/>
    </location>
</feature>
<feature type="transmembrane region" description="Helical" evidence="1">
    <location>
        <begin position="225"/>
        <end position="244"/>
    </location>
</feature>
<dbReference type="InterPro" id="IPR018677">
    <property type="entry name" value="DUF2157"/>
</dbReference>
<keyword evidence="1" id="KW-0472">Membrane</keyword>
<feature type="transmembrane region" description="Helical" evidence="1">
    <location>
        <begin position="382"/>
        <end position="404"/>
    </location>
</feature>
<protein>
    <recommendedName>
        <fullName evidence="2">DUF2157 domain-containing protein</fullName>
    </recommendedName>
</protein>
<proteinExistence type="predicted"/>
<accession>A0A1W1E1Y5</accession>
<gene>
    <name evidence="3" type="ORF">MNB_SUP05-SYMBIONT-5-130</name>
</gene>
<feature type="transmembrane region" description="Helical" evidence="1">
    <location>
        <begin position="175"/>
        <end position="191"/>
    </location>
</feature>
<keyword evidence="1" id="KW-0812">Transmembrane</keyword>
<feature type="transmembrane region" description="Helical" evidence="1">
    <location>
        <begin position="130"/>
        <end position="147"/>
    </location>
</feature>
<feature type="transmembrane region" description="Helical" evidence="1">
    <location>
        <begin position="74"/>
        <end position="93"/>
    </location>
</feature>
<keyword evidence="1" id="KW-1133">Transmembrane helix</keyword>
<dbReference type="EMBL" id="FPHZ01000121">
    <property type="protein sequence ID" value="SFV87980.1"/>
    <property type="molecule type" value="Genomic_DNA"/>
</dbReference>
<evidence type="ECO:0000259" key="2">
    <source>
        <dbReference type="Pfam" id="PF09925"/>
    </source>
</evidence>
<feature type="transmembrane region" description="Helical" evidence="1">
    <location>
        <begin position="198"/>
        <end position="219"/>
    </location>
</feature>
<feature type="domain" description="DUF2157" evidence="2">
    <location>
        <begin position="12"/>
        <end position="153"/>
    </location>
</feature>